<evidence type="ECO:0000256" key="4">
    <source>
        <dbReference type="ARBA" id="ARBA00022722"/>
    </source>
</evidence>
<evidence type="ECO:0000256" key="2">
    <source>
        <dbReference type="ARBA" id="ARBA00022679"/>
    </source>
</evidence>
<dbReference type="Proteomes" id="UP001219518">
    <property type="component" value="Unassembled WGS sequence"/>
</dbReference>
<dbReference type="SUPFAM" id="SSF50630">
    <property type="entry name" value="Acid proteases"/>
    <property type="match status" value="1"/>
</dbReference>
<name>A0AAE1HR61_9NEOP</name>
<dbReference type="PANTHER" id="PTHR37984:SF5">
    <property type="entry name" value="PROTEIN NYNRIN-LIKE"/>
    <property type="match status" value="1"/>
</dbReference>
<evidence type="ECO:0000256" key="3">
    <source>
        <dbReference type="ARBA" id="ARBA00022695"/>
    </source>
</evidence>
<dbReference type="InterPro" id="IPR054465">
    <property type="entry name" value="Integrase_p58-like_C"/>
</dbReference>
<dbReference type="PANTHER" id="PTHR37984">
    <property type="entry name" value="PROTEIN CBG26694"/>
    <property type="match status" value="1"/>
</dbReference>
<evidence type="ECO:0000259" key="8">
    <source>
        <dbReference type="Pfam" id="PF22938"/>
    </source>
</evidence>
<keyword evidence="5" id="KW-0378">Hydrolase</keyword>
<comment type="caution">
    <text evidence="9">The sequence shown here is derived from an EMBL/GenBank/DDBJ whole genome shotgun (WGS) entry which is preliminary data.</text>
</comment>
<dbReference type="FunFam" id="1.10.340.70:FF:000001">
    <property type="entry name" value="Retrovirus-related Pol polyprotein from transposon gypsy-like Protein"/>
    <property type="match status" value="1"/>
</dbReference>
<gene>
    <name evidence="9" type="ORF">KUF71_014167</name>
</gene>
<reference evidence="9" key="1">
    <citation type="submission" date="2021-07" db="EMBL/GenBank/DDBJ databases">
        <authorList>
            <person name="Catto M.A."/>
            <person name="Jacobson A."/>
            <person name="Kennedy G."/>
            <person name="Labadie P."/>
            <person name="Hunt B.G."/>
            <person name="Srinivasan R."/>
        </authorList>
    </citation>
    <scope>NUCLEOTIDE SEQUENCE</scope>
    <source>
        <strain evidence="9">PL_HMW_Pooled</strain>
        <tissue evidence="9">Head</tissue>
    </source>
</reference>
<dbReference type="Pfam" id="PF17921">
    <property type="entry name" value="Integrase_H2C2"/>
    <property type="match status" value="1"/>
</dbReference>
<keyword evidence="5" id="KW-0255">Endonuclease</keyword>
<proteinExistence type="predicted"/>
<feature type="domain" description="Integrase p58-like C-terminal" evidence="8">
    <location>
        <begin position="785"/>
        <end position="818"/>
    </location>
</feature>
<dbReference type="Gene3D" id="3.30.420.10">
    <property type="entry name" value="Ribonuclease H-like superfamily/Ribonuclease H"/>
    <property type="match status" value="1"/>
</dbReference>
<keyword evidence="4" id="KW-0540">Nuclease</keyword>
<feature type="domain" description="Integrase zinc-binding" evidence="7">
    <location>
        <begin position="565"/>
        <end position="622"/>
    </location>
</feature>
<keyword evidence="10" id="KW-1185">Reference proteome</keyword>
<dbReference type="InterPro" id="IPR021109">
    <property type="entry name" value="Peptidase_aspartic_dom_sf"/>
</dbReference>
<evidence type="ECO:0000256" key="1">
    <source>
        <dbReference type="ARBA" id="ARBA00012493"/>
    </source>
</evidence>
<dbReference type="InterPro" id="IPR036397">
    <property type="entry name" value="RNaseH_sf"/>
</dbReference>
<dbReference type="Gene3D" id="1.10.340.70">
    <property type="match status" value="1"/>
</dbReference>
<keyword evidence="2" id="KW-0808">Transferase</keyword>
<dbReference type="Gene3D" id="2.40.70.10">
    <property type="entry name" value="Acid Proteases"/>
    <property type="match status" value="1"/>
</dbReference>
<protein>
    <recommendedName>
        <fullName evidence="1">RNA-directed DNA polymerase</fullName>
        <ecNumber evidence="1">2.7.7.49</ecNumber>
    </recommendedName>
</protein>
<sequence>MEVESEKTDKISSSLNVKPPVMSPDKELSKEKECSFQSENHREVLEVPCLVCTTVNTAPMIDCKILNVNKSGCIDTAAVITVIPRTRDLPVAKLKLKGVTSHKANLYGPAMTEFEIGGKVFKHNTYEADIHENILGIDFLHKFDAVIGIKKQVLEIGEGLDRVQVPFTLGETRTARIYTTDRVAYTIRAESSFKLRPFVEREVQTKLETDAVTDEPMGEGIGAFESSGDTQGLDLGGQGHTQSRVVLETQVADQAVLSGSKGTSKKGSLNKRGQLPGETKLGLFISNPAFGNKVSRLPLGVIAQSGVIPCLTAPISITMQNLGDKCVTIPKYAVLGEVFILHPDKYEQEFNTNFQEEEEVDEGIDEGMDTDETVQVNVINHDTTPFSDAEINTIPNLPAIGENEPLPKDLQDLVERCKQLSETEKQELTNLLRKHHDVFAKDNTTFGKCPWIKFRIDTDCLFEQRKITRMTKDTIDVNWTRVIPDGLSPKDIRKAQLLDADIMPIMVAVQDQKKPEFQEIAQNGHKTRSLWYQFNSLVIEGGILYRKFEHPSGIKEKEELQLILPAKLVKPTVKAYHEQLGVGNHFGVSKTLAYIKRFFWWPGMFEDTYEVISQCGICAKFKGPTHQTKVPLKLFQEGVLHGRWHVDICGPINPKSKEGFEYILVAVEAFSGWPVAYRNLPHSSHKFSPYEVMFGAAMRSPLDLDRGSPPQNEEMHKMYPFWVRKTMQDIHEAVAHMSKKAAKRMKAYYDRNATLSPFLEGDLVYLYYPRRVKGISAKLITRWEGPYRIVNLINDCNARIERVDNPSKKLIVHIDRLARCPAPDTAVNKQDDMRNAWLLFIE</sequence>
<evidence type="ECO:0000259" key="7">
    <source>
        <dbReference type="Pfam" id="PF17921"/>
    </source>
</evidence>
<dbReference type="AlphaFoldDB" id="A0AAE1HR61"/>
<evidence type="ECO:0000313" key="10">
    <source>
        <dbReference type="Proteomes" id="UP001219518"/>
    </source>
</evidence>
<dbReference type="GO" id="GO:0003964">
    <property type="term" value="F:RNA-directed DNA polymerase activity"/>
    <property type="evidence" value="ECO:0007669"/>
    <property type="project" value="UniProtKB-EC"/>
</dbReference>
<dbReference type="Pfam" id="PF22938">
    <property type="entry name" value="Integrase_p58_C"/>
    <property type="match status" value="1"/>
</dbReference>
<feature type="region of interest" description="Disordered" evidence="6">
    <location>
        <begin position="215"/>
        <end position="238"/>
    </location>
</feature>
<evidence type="ECO:0000256" key="5">
    <source>
        <dbReference type="ARBA" id="ARBA00022759"/>
    </source>
</evidence>
<accession>A0AAE1HR61</accession>
<keyword evidence="3" id="KW-0548">Nucleotidyltransferase</keyword>
<dbReference type="InterPro" id="IPR041588">
    <property type="entry name" value="Integrase_H2C2"/>
</dbReference>
<dbReference type="EMBL" id="JAHWGI010001240">
    <property type="protein sequence ID" value="KAK3925917.1"/>
    <property type="molecule type" value="Genomic_DNA"/>
</dbReference>
<feature type="region of interest" description="Disordered" evidence="6">
    <location>
        <begin position="1"/>
        <end position="28"/>
    </location>
</feature>
<dbReference type="EC" id="2.7.7.49" evidence="1"/>
<evidence type="ECO:0000313" key="9">
    <source>
        <dbReference type="EMBL" id="KAK3925917.1"/>
    </source>
</evidence>
<dbReference type="GO" id="GO:0004519">
    <property type="term" value="F:endonuclease activity"/>
    <property type="evidence" value="ECO:0007669"/>
    <property type="project" value="UniProtKB-KW"/>
</dbReference>
<dbReference type="InterPro" id="IPR050951">
    <property type="entry name" value="Retrovirus_Pol_polyprotein"/>
</dbReference>
<dbReference type="GO" id="GO:0003676">
    <property type="term" value="F:nucleic acid binding"/>
    <property type="evidence" value="ECO:0007669"/>
    <property type="project" value="InterPro"/>
</dbReference>
<reference evidence="9" key="2">
    <citation type="journal article" date="2023" name="BMC Genomics">
        <title>Pest status, molecular evolution, and epigenetic factors derived from the genome assembly of Frankliniella fusca, a thysanopteran phytovirus vector.</title>
        <authorList>
            <person name="Catto M.A."/>
            <person name="Labadie P.E."/>
            <person name="Jacobson A.L."/>
            <person name="Kennedy G.G."/>
            <person name="Srinivasan R."/>
            <person name="Hunt B.G."/>
        </authorList>
    </citation>
    <scope>NUCLEOTIDE SEQUENCE</scope>
    <source>
        <strain evidence="9">PL_HMW_Pooled</strain>
    </source>
</reference>
<organism evidence="9 10">
    <name type="scientific">Frankliniella fusca</name>
    <dbReference type="NCBI Taxonomy" id="407009"/>
    <lineage>
        <taxon>Eukaryota</taxon>
        <taxon>Metazoa</taxon>
        <taxon>Ecdysozoa</taxon>
        <taxon>Arthropoda</taxon>
        <taxon>Hexapoda</taxon>
        <taxon>Insecta</taxon>
        <taxon>Pterygota</taxon>
        <taxon>Neoptera</taxon>
        <taxon>Paraneoptera</taxon>
        <taxon>Thysanoptera</taxon>
        <taxon>Terebrantia</taxon>
        <taxon>Thripoidea</taxon>
        <taxon>Thripidae</taxon>
        <taxon>Frankliniella</taxon>
    </lineage>
</organism>
<evidence type="ECO:0000256" key="6">
    <source>
        <dbReference type="SAM" id="MobiDB-lite"/>
    </source>
</evidence>
<feature type="compositionally biased region" description="Basic and acidic residues" evidence="6">
    <location>
        <begin position="1"/>
        <end position="10"/>
    </location>
</feature>